<protein>
    <submittedName>
        <fullName evidence="1">Uncharacterized protein</fullName>
    </submittedName>
</protein>
<gene>
    <name evidence="1" type="ORF">NECAME_00161</name>
</gene>
<dbReference type="EMBL" id="KI657455">
    <property type="protein sequence ID" value="ETN87302.1"/>
    <property type="molecule type" value="Genomic_DNA"/>
</dbReference>
<accession>W2U1V6</accession>
<dbReference type="AlphaFoldDB" id="W2U1V6"/>
<organism evidence="1 2">
    <name type="scientific">Necator americanus</name>
    <name type="common">Human hookworm</name>
    <dbReference type="NCBI Taxonomy" id="51031"/>
    <lineage>
        <taxon>Eukaryota</taxon>
        <taxon>Metazoa</taxon>
        <taxon>Ecdysozoa</taxon>
        <taxon>Nematoda</taxon>
        <taxon>Chromadorea</taxon>
        <taxon>Rhabditida</taxon>
        <taxon>Rhabditina</taxon>
        <taxon>Rhabditomorpha</taxon>
        <taxon>Strongyloidea</taxon>
        <taxon>Ancylostomatidae</taxon>
        <taxon>Bunostominae</taxon>
        <taxon>Necator</taxon>
    </lineage>
</organism>
<sequence length="60" mass="6752">MAEDFIIKTKLGAIAHNQSVLVLVLAATDCPVPRGQRQGSRWAWQWEERRGDKLAVHLAI</sequence>
<reference evidence="2" key="1">
    <citation type="journal article" date="2014" name="Nat. Genet.">
        <title>Genome of the human hookworm Necator americanus.</title>
        <authorList>
            <person name="Tang Y.T."/>
            <person name="Gao X."/>
            <person name="Rosa B.A."/>
            <person name="Abubucker S."/>
            <person name="Hallsworth-Pepin K."/>
            <person name="Martin J."/>
            <person name="Tyagi R."/>
            <person name="Heizer E."/>
            <person name="Zhang X."/>
            <person name="Bhonagiri-Palsikar V."/>
            <person name="Minx P."/>
            <person name="Warren W.C."/>
            <person name="Wang Q."/>
            <person name="Zhan B."/>
            <person name="Hotez P.J."/>
            <person name="Sternberg P.W."/>
            <person name="Dougall A."/>
            <person name="Gaze S.T."/>
            <person name="Mulvenna J."/>
            <person name="Sotillo J."/>
            <person name="Ranganathan S."/>
            <person name="Rabelo E.M."/>
            <person name="Wilson R.K."/>
            <person name="Felgner P.L."/>
            <person name="Bethony J."/>
            <person name="Hawdon J.M."/>
            <person name="Gasser R.B."/>
            <person name="Loukas A."/>
            <person name="Mitreva M."/>
        </authorList>
    </citation>
    <scope>NUCLEOTIDE SEQUENCE [LARGE SCALE GENOMIC DNA]</scope>
</reference>
<dbReference type="Proteomes" id="UP000053676">
    <property type="component" value="Unassembled WGS sequence"/>
</dbReference>
<evidence type="ECO:0000313" key="1">
    <source>
        <dbReference type="EMBL" id="ETN87302.1"/>
    </source>
</evidence>
<evidence type="ECO:0000313" key="2">
    <source>
        <dbReference type="Proteomes" id="UP000053676"/>
    </source>
</evidence>
<dbReference type="KEGG" id="nai:NECAME_00161"/>
<proteinExistence type="predicted"/>
<keyword evidence="2" id="KW-1185">Reference proteome</keyword>
<name>W2U1V6_NECAM</name>